<accession>A0A140LDE5</accession>
<dbReference type="Proteomes" id="UP000070427">
    <property type="component" value="Unassembled WGS sequence"/>
</dbReference>
<keyword evidence="2" id="KW-1185">Reference proteome</keyword>
<evidence type="ECO:0000313" key="1">
    <source>
        <dbReference type="EMBL" id="KXG78570.1"/>
    </source>
</evidence>
<dbReference type="PATRIC" id="fig|520764.3.peg.348"/>
<reference evidence="1 2" key="1">
    <citation type="submission" date="2015-12" db="EMBL/GenBank/DDBJ databases">
        <title>Draft genome sequnece of Fervidicola ferrireducens strain Y170.</title>
        <authorList>
            <person name="Patel B.K."/>
        </authorList>
    </citation>
    <scope>NUCLEOTIDE SEQUENCE [LARGE SCALE GENOMIC DNA]</scope>
    <source>
        <strain evidence="1 2">Y170</strain>
    </source>
</reference>
<evidence type="ECO:0000313" key="2">
    <source>
        <dbReference type="Proteomes" id="UP000070427"/>
    </source>
</evidence>
<name>A0A140LDE5_9FIRM</name>
<dbReference type="STRING" id="520764.AN618_03260"/>
<comment type="caution">
    <text evidence="1">The sequence shown here is derived from an EMBL/GenBank/DDBJ whole genome shotgun (WGS) entry which is preliminary data.</text>
</comment>
<proteinExistence type="predicted"/>
<dbReference type="InParanoid" id="A0A140LDE5"/>
<protein>
    <recommendedName>
        <fullName evidence="3">Glutamate decarboxylase</fullName>
    </recommendedName>
</protein>
<dbReference type="EMBL" id="LOED01000002">
    <property type="protein sequence ID" value="KXG78570.1"/>
    <property type="molecule type" value="Genomic_DNA"/>
</dbReference>
<dbReference type="AlphaFoldDB" id="A0A140LDE5"/>
<organism evidence="1 2">
    <name type="scientific">Fervidicola ferrireducens</name>
    <dbReference type="NCBI Taxonomy" id="520764"/>
    <lineage>
        <taxon>Bacteria</taxon>
        <taxon>Bacillati</taxon>
        <taxon>Bacillota</taxon>
        <taxon>Clostridia</taxon>
        <taxon>Thermosediminibacterales</taxon>
        <taxon>Thermosediminibacteraceae</taxon>
        <taxon>Fervidicola</taxon>
    </lineage>
</organism>
<dbReference type="RefSeq" id="WP_066351251.1">
    <property type="nucleotide sequence ID" value="NZ_LOED01000002.1"/>
</dbReference>
<sequence length="64" mass="7363">MWTVVYMATDKENADKVVNALKEEGFLVKTKEIMKSKKRGCYIEILVPESEAEEAQKTILEKNL</sequence>
<dbReference type="OrthoDB" id="1684603at2"/>
<gene>
    <name evidence="1" type="ORF">AN618_03260</name>
</gene>
<evidence type="ECO:0008006" key="3">
    <source>
        <dbReference type="Google" id="ProtNLM"/>
    </source>
</evidence>